<accession>A0A3P1T457</accession>
<evidence type="ECO:0000259" key="2">
    <source>
        <dbReference type="Pfam" id="PF03372"/>
    </source>
</evidence>
<dbReference type="Gene3D" id="3.60.10.10">
    <property type="entry name" value="Endonuclease/exonuclease/phosphatase"/>
    <property type="match status" value="1"/>
</dbReference>
<keyword evidence="1" id="KW-1133">Transmembrane helix</keyword>
<keyword evidence="1" id="KW-0812">Transmembrane</keyword>
<name>A0A3P1T457_9ACTN</name>
<evidence type="ECO:0000256" key="1">
    <source>
        <dbReference type="SAM" id="Phobius"/>
    </source>
</evidence>
<keyword evidence="1" id="KW-0472">Membrane</keyword>
<dbReference type="AlphaFoldDB" id="A0A3P1T457"/>
<comment type="caution">
    <text evidence="3">The sequence shown here is derived from an EMBL/GenBank/DDBJ whole genome shotgun (WGS) entry which is preliminary data.</text>
</comment>
<dbReference type="GO" id="GO:0004519">
    <property type="term" value="F:endonuclease activity"/>
    <property type="evidence" value="ECO:0007669"/>
    <property type="project" value="UniProtKB-KW"/>
</dbReference>
<gene>
    <name evidence="3" type="ORF">EII34_12205</name>
</gene>
<keyword evidence="3" id="KW-0378">Hydrolase</keyword>
<keyword evidence="3" id="KW-0269">Exonuclease</keyword>
<dbReference type="EMBL" id="RQZG01000015">
    <property type="protein sequence ID" value="RRD03935.1"/>
    <property type="molecule type" value="Genomic_DNA"/>
</dbReference>
<dbReference type="OrthoDB" id="2340043at2"/>
<proteinExistence type="predicted"/>
<protein>
    <submittedName>
        <fullName evidence="3">Endonuclease/exonuclease/phosphatase family protein</fullName>
    </submittedName>
</protein>
<keyword evidence="3" id="KW-0255">Endonuclease</keyword>
<organism evidence="3 4">
    <name type="scientific">Arachnia propionica</name>
    <dbReference type="NCBI Taxonomy" id="1750"/>
    <lineage>
        <taxon>Bacteria</taxon>
        <taxon>Bacillati</taxon>
        <taxon>Actinomycetota</taxon>
        <taxon>Actinomycetes</taxon>
        <taxon>Propionibacteriales</taxon>
        <taxon>Propionibacteriaceae</taxon>
        <taxon>Arachnia</taxon>
    </lineage>
</organism>
<keyword evidence="3" id="KW-0540">Nuclease</keyword>
<feature type="transmembrane region" description="Helical" evidence="1">
    <location>
        <begin position="66"/>
        <end position="84"/>
    </location>
</feature>
<feature type="transmembrane region" description="Helical" evidence="1">
    <location>
        <begin position="34"/>
        <end position="59"/>
    </location>
</feature>
<dbReference type="GO" id="GO:0004527">
    <property type="term" value="F:exonuclease activity"/>
    <property type="evidence" value="ECO:0007669"/>
    <property type="project" value="UniProtKB-KW"/>
</dbReference>
<evidence type="ECO:0000313" key="4">
    <source>
        <dbReference type="Proteomes" id="UP000280819"/>
    </source>
</evidence>
<sequence>MRALGWILTGPSAMAVCVLLYLKLVPASQTWHELAVYVATFIPFLWLPCLTVGIGLILLLVRRWKLVGVVVLVTVLVVWVLPFVRLAAPEDAGRTAPGIVVFSLNLQFGRADVAQVAQHIDNGDADVVAFQEYTPDFETRLRDAGLLDRYPYRVGSARTDAGGTMLLSRTPLEIVGEADTIFHNFVATTTIDGVAWHIGAIHSTPPQFGATPWAQGGTEVARLAGRFSHENLLLIGDFNAITDHFPMRLLGSVGMHPSGEKWVPTWPVGRRIPSFAQIDHCLLSPSLQGRETSHMAVTGSDHKGILVTVDVIG</sequence>
<dbReference type="Pfam" id="PF03372">
    <property type="entry name" value="Exo_endo_phos"/>
    <property type="match status" value="1"/>
</dbReference>
<dbReference type="SUPFAM" id="SSF56219">
    <property type="entry name" value="DNase I-like"/>
    <property type="match status" value="1"/>
</dbReference>
<dbReference type="InterPro" id="IPR005135">
    <property type="entry name" value="Endo/exonuclease/phosphatase"/>
</dbReference>
<dbReference type="InterPro" id="IPR036691">
    <property type="entry name" value="Endo/exonu/phosph_ase_sf"/>
</dbReference>
<dbReference type="Proteomes" id="UP000280819">
    <property type="component" value="Unassembled WGS sequence"/>
</dbReference>
<reference evidence="3 4" key="1">
    <citation type="submission" date="2018-11" db="EMBL/GenBank/DDBJ databases">
        <title>Genomes From Bacteria Associated with the Canine Oral Cavity: a Test Case for Automated Genome-Based Taxonomic Assignment.</title>
        <authorList>
            <person name="Coil D.A."/>
            <person name="Jospin G."/>
            <person name="Darling A.E."/>
            <person name="Wallis C."/>
            <person name="Davis I.J."/>
            <person name="Harris S."/>
            <person name="Eisen J.A."/>
            <person name="Holcombe L.J."/>
            <person name="O'Flynn C."/>
        </authorList>
    </citation>
    <scope>NUCLEOTIDE SEQUENCE [LARGE SCALE GENOMIC DNA]</scope>
    <source>
        <strain evidence="3 4">OH887_COT-365</strain>
    </source>
</reference>
<dbReference type="RefSeq" id="WP_124845439.1">
    <property type="nucleotide sequence ID" value="NZ_RQZG01000015.1"/>
</dbReference>
<feature type="domain" description="Endonuclease/exonuclease/phosphatase" evidence="2">
    <location>
        <begin position="103"/>
        <end position="302"/>
    </location>
</feature>
<evidence type="ECO:0000313" key="3">
    <source>
        <dbReference type="EMBL" id="RRD03935.1"/>
    </source>
</evidence>